<dbReference type="RefSeq" id="WP_379488730.1">
    <property type="nucleotide sequence ID" value="NZ_JBHLWK010000023.1"/>
</dbReference>
<evidence type="ECO:0000256" key="5">
    <source>
        <dbReference type="ARBA" id="ARBA00023136"/>
    </source>
</evidence>
<dbReference type="PANTHER" id="PTHR30485">
    <property type="entry name" value="NI/FE-HYDROGENASE 1 B-TYPE CYTOCHROME SUBUNIT"/>
    <property type="match status" value="1"/>
</dbReference>
<dbReference type="SUPFAM" id="SSF81342">
    <property type="entry name" value="Transmembrane di-heme cytochromes"/>
    <property type="match status" value="1"/>
</dbReference>
<feature type="domain" description="Cytochrome b561 bacterial/Ni-hydrogenase" evidence="7">
    <location>
        <begin position="18"/>
        <end position="272"/>
    </location>
</feature>
<dbReference type="InterPro" id="IPR051542">
    <property type="entry name" value="Hydrogenase_cytochrome"/>
</dbReference>
<dbReference type="PANTHER" id="PTHR30485:SF1">
    <property type="entry name" value="CYTOCHROME YDHU-RELATED"/>
    <property type="match status" value="1"/>
</dbReference>
<gene>
    <name evidence="8" type="ORF">ACFFJC_17720</name>
</gene>
<dbReference type="Gene3D" id="1.20.950.20">
    <property type="entry name" value="Transmembrane di-heme cytochromes, Chain C"/>
    <property type="match status" value="1"/>
</dbReference>
<accession>A0ABV6D0H4</accession>
<protein>
    <submittedName>
        <fullName evidence="8">Cytochrome b/b6 domain-containing protein</fullName>
    </submittedName>
</protein>
<keyword evidence="3 6" id="KW-0812">Transmembrane</keyword>
<reference evidence="8 9" key="1">
    <citation type="submission" date="2024-09" db="EMBL/GenBank/DDBJ databases">
        <authorList>
            <person name="Sun Q."/>
            <person name="Mori K."/>
        </authorList>
    </citation>
    <scope>NUCLEOTIDE SEQUENCE [LARGE SCALE GENOMIC DNA]</scope>
    <source>
        <strain evidence="8 9">CCM 7706</strain>
    </source>
</reference>
<comment type="subcellular location">
    <subcellularLocation>
        <location evidence="1">Cell membrane</location>
        <topology evidence="1">Multi-pass membrane protein</topology>
    </subcellularLocation>
</comment>
<dbReference type="EMBL" id="JBHLWK010000023">
    <property type="protein sequence ID" value="MFC0206106.1"/>
    <property type="molecule type" value="Genomic_DNA"/>
</dbReference>
<evidence type="ECO:0000313" key="8">
    <source>
        <dbReference type="EMBL" id="MFC0206106.1"/>
    </source>
</evidence>
<evidence type="ECO:0000256" key="2">
    <source>
        <dbReference type="ARBA" id="ARBA00022475"/>
    </source>
</evidence>
<evidence type="ECO:0000256" key="1">
    <source>
        <dbReference type="ARBA" id="ARBA00004651"/>
    </source>
</evidence>
<dbReference type="Pfam" id="PF01292">
    <property type="entry name" value="Ni_hydr_CYTB"/>
    <property type="match status" value="1"/>
</dbReference>
<dbReference type="InterPro" id="IPR011577">
    <property type="entry name" value="Cyt_b561_bac/Ni-Hgenase"/>
</dbReference>
<evidence type="ECO:0000256" key="3">
    <source>
        <dbReference type="ARBA" id="ARBA00022692"/>
    </source>
</evidence>
<keyword evidence="5 6" id="KW-0472">Membrane</keyword>
<evidence type="ECO:0000259" key="7">
    <source>
        <dbReference type="Pfam" id="PF01292"/>
    </source>
</evidence>
<organism evidence="8 9">
    <name type="scientific">Novosphingobium soli</name>
    <dbReference type="NCBI Taxonomy" id="574956"/>
    <lineage>
        <taxon>Bacteria</taxon>
        <taxon>Pseudomonadati</taxon>
        <taxon>Pseudomonadota</taxon>
        <taxon>Alphaproteobacteria</taxon>
        <taxon>Sphingomonadales</taxon>
        <taxon>Sphingomonadaceae</taxon>
        <taxon>Novosphingobium</taxon>
    </lineage>
</organism>
<keyword evidence="4 6" id="KW-1133">Transmembrane helix</keyword>
<keyword evidence="9" id="KW-1185">Reference proteome</keyword>
<dbReference type="InterPro" id="IPR016174">
    <property type="entry name" value="Di-haem_cyt_TM"/>
</dbReference>
<name>A0ABV6D0H4_9SPHN</name>
<feature type="transmembrane region" description="Helical" evidence="6">
    <location>
        <begin position="195"/>
        <end position="217"/>
    </location>
</feature>
<feature type="transmembrane region" description="Helical" evidence="6">
    <location>
        <begin position="25"/>
        <end position="45"/>
    </location>
</feature>
<keyword evidence="2" id="KW-1003">Cell membrane</keyword>
<proteinExistence type="predicted"/>
<evidence type="ECO:0000256" key="4">
    <source>
        <dbReference type="ARBA" id="ARBA00022989"/>
    </source>
</evidence>
<sequence length="282" mass="31098">MSPGAGPTAPAGGDLVRRHRLSTRLWHAVNAVALLVLLMSGLMIFNAHPRLYWGEYGANFDHAWLRVGSARTGGVEQGYLEIAGHRWDTTGTLGLWTDDAGHVQRRAVPGWATIPSRYSLAMGRTWHLAFAWVLALGLLAYLLRSLVNGHLRRDIHIAPAEWRPARVWRDIRDHARLRFPAGAAALRYSVLQKMAYAAVLFVFLPAMILTGLAMSPGTDAWLPLASEIFGGRQSARSVHFLCAAALLLFVLVHVLMVILSGPANALRGIVTGRFRLPRKRAR</sequence>
<evidence type="ECO:0000313" key="9">
    <source>
        <dbReference type="Proteomes" id="UP001589798"/>
    </source>
</evidence>
<comment type="caution">
    <text evidence="8">The sequence shown here is derived from an EMBL/GenBank/DDBJ whole genome shotgun (WGS) entry which is preliminary data.</text>
</comment>
<evidence type="ECO:0000256" key="6">
    <source>
        <dbReference type="SAM" id="Phobius"/>
    </source>
</evidence>
<dbReference type="Proteomes" id="UP001589798">
    <property type="component" value="Unassembled WGS sequence"/>
</dbReference>
<feature type="transmembrane region" description="Helical" evidence="6">
    <location>
        <begin position="125"/>
        <end position="143"/>
    </location>
</feature>
<feature type="transmembrane region" description="Helical" evidence="6">
    <location>
        <begin position="237"/>
        <end position="259"/>
    </location>
</feature>